<dbReference type="AlphaFoldDB" id="A0A2M9ZQ39"/>
<dbReference type="Proteomes" id="UP000231962">
    <property type="component" value="Unassembled WGS sequence"/>
</dbReference>
<proteinExistence type="predicted"/>
<evidence type="ECO:0000313" key="5">
    <source>
        <dbReference type="Proteomes" id="UP000231962"/>
    </source>
</evidence>
<dbReference type="Pfam" id="PF01553">
    <property type="entry name" value="Acyltransferase"/>
    <property type="match status" value="1"/>
</dbReference>
<dbReference type="OrthoDB" id="336395at2"/>
<evidence type="ECO:0000313" key="3">
    <source>
        <dbReference type="EMBL" id="PJZ68074.1"/>
    </source>
</evidence>
<evidence type="ECO:0000256" key="1">
    <source>
        <dbReference type="SAM" id="Phobius"/>
    </source>
</evidence>
<feature type="domain" description="Phospholipid/glycerol acyltransferase" evidence="2">
    <location>
        <begin position="83"/>
        <end position="196"/>
    </location>
</feature>
<evidence type="ECO:0000313" key="4">
    <source>
        <dbReference type="EMBL" id="PJZ74190.1"/>
    </source>
</evidence>
<name>A0A2M9ZQ39_9LEPT</name>
<keyword evidence="5" id="KW-1185">Reference proteome</keyword>
<keyword evidence="1" id="KW-1133">Transmembrane helix</keyword>
<comment type="caution">
    <text evidence="4">The sequence shown here is derived from an EMBL/GenBank/DDBJ whole genome shotgun (WGS) entry which is preliminary data.</text>
</comment>
<dbReference type="SUPFAM" id="SSF69593">
    <property type="entry name" value="Glycerol-3-phosphate (1)-acyltransferase"/>
    <property type="match status" value="1"/>
</dbReference>
<dbReference type="GO" id="GO:0016746">
    <property type="term" value="F:acyltransferase activity"/>
    <property type="evidence" value="ECO:0007669"/>
    <property type="project" value="UniProtKB-KW"/>
</dbReference>
<sequence length="265" mass="30393">MNPFKFLEARLGRFSKEYRKLVVRVYVVALRLVLTTALPDLIAGLFYAAIGNRPRQYSAFLRGAKKWGNTIRKMTKTNLVLANEMQIPQSGHMIFVNHVNELDFPYDCLTINKPFLANQVIKKTFIAYWWMKAMGSQVFETTKATTIAVSVRKLLKGLATTSYIIYPEGHNSYTEVIHPYLKGMVKIAYENQIPVVLVIKSGITTYQLRSKDATVGYKYLGSFQPTQYSTWEQFRDAMHDLMSKEKEILDNQLGIPKTEWKAAAK</sequence>
<feature type="transmembrane region" description="Helical" evidence="1">
    <location>
        <begin position="21"/>
        <end position="50"/>
    </location>
</feature>
<protein>
    <submittedName>
        <fullName evidence="4">Acyltransferase</fullName>
    </submittedName>
</protein>
<dbReference type="Proteomes" id="UP000231990">
    <property type="component" value="Unassembled WGS sequence"/>
</dbReference>
<organism evidence="4 6">
    <name type="scientific">Leptospira perolatii</name>
    <dbReference type="NCBI Taxonomy" id="2023191"/>
    <lineage>
        <taxon>Bacteria</taxon>
        <taxon>Pseudomonadati</taxon>
        <taxon>Spirochaetota</taxon>
        <taxon>Spirochaetia</taxon>
        <taxon>Leptospirales</taxon>
        <taxon>Leptospiraceae</taxon>
        <taxon>Leptospira</taxon>
    </lineage>
</organism>
<keyword evidence="1" id="KW-0472">Membrane</keyword>
<keyword evidence="1" id="KW-0812">Transmembrane</keyword>
<gene>
    <name evidence="3" type="ORF">CH360_18070</name>
    <name evidence="4" type="ORF">CH373_04550</name>
</gene>
<reference evidence="5 6" key="1">
    <citation type="submission" date="2017-07" db="EMBL/GenBank/DDBJ databases">
        <title>Leptospira spp. isolated from tropical soils.</title>
        <authorList>
            <person name="Thibeaux R."/>
            <person name="Iraola G."/>
            <person name="Ferres I."/>
            <person name="Bierque E."/>
            <person name="Girault D."/>
            <person name="Soupe-Gilbert M.-E."/>
            <person name="Picardeau M."/>
            <person name="Goarant C."/>
        </authorList>
    </citation>
    <scope>NUCLEOTIDE SEQUENCE [LARGE SCALE GENOMIC DNA]</scope>
    <source>
        <strain evidence="4 6">FH1-B-B1</strain>
        <strain evidence="3 5">FH1-B-C1</strain>
    </source>
</reference>
<accession>A0A2M9ZQ39</accession>
<evidence type="ECO:0000313" key="6">
    <source>
        <dbReference type="Proteomes" id="UP000231990"/>
    </source>
</evidence>
<dbReference type="EMBL" id="NPDZ01000002">
    <property type="protein sequence ID" value="PJZ74190.1"/>
    <property type="molecule type" value="Genomic_DNA"/>
</dbReference>
<dbReference type="EMBL" id="NPDY01000036">
    <property type="protein sequence ID" value="PJZ68074.1"/>
    <property type="molecule type" value="Genomic_DNA"/>
</dbReference>
<dbReference type="InterPro" id="IPR002123">
    <property type="entry name" value="Plipid/glycerol_acylTrfase"/>
</dbReference>
<evidence type="ECO:0000259" key="2">
    <source>
        <dbReference type="Pfam" id="PF01553"/>
    </source>
</evidence>
<dbReference type="RefSeq" id="WP_100715504.1">
    <property type="nucleotide sequence ID" value="NZ_NPDY01000036.1"/>
</dbReference>
<keyword evidence="4" id="KW-0012">Acyltransferase</keyword>
<keyword evidence="4" id="KW-0808">Transferase</keyword>